<dbReference type="Proteomes" id="UP001175353">
    <property type="component" value="Unassembled WGS sequence"/>
</dbReference>
<evidence type="ECO:0000256" key="4">
    <source>
        <dbReference type="ARBA" id="ARBA00022574"/>
    </source>
</evidence>
<dbReference type="PANTHER" id="PTHR15728:SF0">
    <property type="entry name" value="PAN2-PAN3 DEADENYLATION COMPLEX CATALYTIC SUBUNIT PAN2"/>
    <property type="match status" value="1"/>
</dbReference>
<feature type="binding site" evidence="10">
    <location>
        <position position="1578"/>
    </location>
    <ligand>
        <name>a divalent metal cation</name>
        <dbReference type="ChEBI" id="CHEBI:60240"/>
        <note>catalytic</note>
    </ligand>
</feature>
<evidence type="ECO:0000256" key="5">
    <source>
        <dbReference type="ARBA" id="ARBA00022664"/>
    </source>
</evidence>
<feature type="compositionally biased region" description="Basic and acidic residues" evidence="11">
    <location>
        <begin position="989"/>
        <end position="1002"/>
    </location>
</feature>
<comment type="caution">
    <text evidence="10">Lacks conserved residue(s) required for the propagation of feature annotation.</text>
</comment>
<dbReference type="SUPFAM" id="SSF52507">
    <property type="entry name" value="Homo-oligomeric flavin-containing Cys decarboxylases, HFCD"/>
    <property type="match status" value="1"/>
</dbReference>
<feature type="region of interest" description="Disordered" evidence="11">
    <location>
        <begin position="976"/>
        <end position="1027"/>
    </location>
</feature>
<reference evidence="13" key="1">
    <citation type="submission" date="2021-12" db="EMBL/GenBank/DDBJ databases">
        <title>Black yeast isolated from Biological Soil Crust.</title>
        <authorList>
            <person name="Kurbessoian T."/>
        </authorList>
    </citation>
    <scope>NUCLEOTIDE SEQUENCE</scope>
    <source>
        <strain evidence="13">CCFEE 5208</strain>
    </source>
</reference>
<dbReference type="CDD" id="cd06143">
    <property type="entry name" value="PAN2_exo"/>
    <property type="match status" value="1"/>
</dbReference>
<dbReference type="EC" id="3.1.13.4" evidence="10"/>
<dbReference type="InterPro" id="IPR003382">
    <property type="entry name" value="Flavoprotein"/>
</dbReference>
<evidence type="ECO:0000256" key="11">
    <source>
        <dbReference type="SAM" id="MobiDB-lite"/>
    </source>
</evidence>
<keyword evidence="5 10" id="KW-0507">mRNA processing</keyword>
<dbReference type="InterPro" id="IPR038765">
    <property type="entry name" value="Papain-like_cys_pep_sf"/>
</dbReference>
<keyword evidence="8 10" id="KW-0378">Hydrolase</keyword>
<dbReference type="Gene3D" id="3.90.70.10">
    <property type="entry name" value="Cysteine proteinases"/>
    <property type="match status" value="1"/>
</dbReference>
<dbReference type="InterPro" id="IPR036322">
    <property type="entry name" value="WD40_repeat_dom_sf"/>
</dbReference>
<dbReference type="Gene3D" id="3.30.420.10">
    <property type="entry name" value="Ribonuclease H-like superfamily/Ribonuclease H"/>
    <property type="match status" value="1"/>
</dbReference>
<dbReference type="GO" id="GO:0004535">
    <property type="term" value="F:poly(A)-specific ribonuclease activity"/>
    <property type="evidence" value="ECO:0007669"/>
    <property type="project" value="UniProtKB-UniRule"/>
</dbReference>
<proteinExistence type="inferred from homology"/>
<dbReference type="SMART" id="SM00479">
    <property type="entry name" value="EXOIII"/>
    <property type="match status" value="1"/>
</dbReference>
<keyword evidence="9 10" id="KW-0269">Exonuclease</keyword>
<evidence type="ECO:0000256" key="1">
    <source>
        <dbReference type="ARBA" id="ARBA00001663"/>
    </source>
</evidence>
<comment type="caution">
    <text evidence="13">The sequence shown here is derived from an EMBL/GenBank/DDBJ whole genome shotgun (WGS) entry which is preliminary data.</text>
</comment>
<comment type="catalytic activity">
    <reaction evidence="1 10">
        <text>Exonucleolytic cleavage of poly(A) to 5'-AMP.</text>
        <dbReference type="EC" id="3.1.13.4"/>
    </reaction>
</comment>
<dbReference type="InterPro" id="IPR036397">
    <property type="entry name" value="RNaseH_sf"/>
</dbReference>
<keyword evidence="7 10" id="KW-0479">Metal-binding</keyword>
<keyword evidence="16" id="KW-1185">Reference proteome</keyword>
<accession>A0AAN6FTX7</accession>
<feature type="compositionally biased region" description="Basic and acidic residues" evidence="11">
    <location>
        <begin position="1010"/>
        <end position="1027"/>
    </location>
</feature>
<evidence type="ECO:0000313" key="13">
    <source>
        <dbReference type="EMBL" id="KAK0323803.1"/>
    </source>
</evidence>
<dbReference type="Pfam" id="PF13423">
    <property type="entry name" value="UCH_1"/>
    <property type="match status" value="1"/>
</dbReference>
<comment type="cofactor">
    <cofactor evidence="10">
        <name>a divalent metal cation</name>
        <dbReference type="ChEBI" id="CHEBI:60240"/>
    </cofactor>
    <text evidence="10">Binds 2 metal cations per subunit in the catalytic exonuclease domain.</text>
</comment>
<dbReference type="GO" id="GO:0000289">
    <property type="term" value="P:nuclear-transcribed mRNA poly(A) tail shortening"/>
    <property type="evidence" value="ECO:0007669"/>
    <property type="project" value="UniProtKB-UniRule"/>
</dbReference>
<dbReference type="InterPro" id="IPR015943">
    <property type="entry name" value="WD40/YVTN_repeat-like_dom_sf"/>
</dbReference>
<keyword evidence="6 10" id="KW-0540">Nuclease</keyword>
<dbReference type="PROSITE" id="PS50235">
    <property type="entry name" value="USP_3"/>
    <property type="match status" value="1"/>
</dbReference>
<keyword evidence="3 10" id="KW-0963">Cytoplasm</keyword>
<evidence type="ECO:0000313" key="14">
    <source>
        <dbReference type="EMBL" id="KAK1016333.1"/>
    </source>
</evidence>
<dbReference type="Pfam" id="PF20770">
    <property type="entry name" value="PAN2_N"/>
    <property type="match status" value="1"/>
</dbReference>
<feature type="domain" description="USP" evidence="12">
    <location>
        <begin position="1078"/>
        <end position="1416"/>
    </location>
</feature>
<feature type="binding site" evidence="10">
    <location>
        <position position="1635"/>
    </location>
    <ligand>
        <name>a divalent metal cation</name>
        <dbReference type="ChEBI" id="CHEBI:60240"/>
        <note>catalytic</note>
    </ligand>
</feature>
<dbReference type="Gene3D" id="3.40.50.1950">
    <property type="entry name" value="Flavin prenyltransferase-like"/>
    <property type="match status" value="1"/>
</dbReference>
<evidence type="ECO:0000256" key="10">
    <source>
        <dbReference type="HAMAP-Rule" id="MF_03182"/>
    </source>
</evidence>
<dbReference type="Proteomes" id="UP001168146">
    <property type="component" value="Unassembled WGS sequence"/>
</dbReference>
<dbReference type="GO" id="GO:0006397">
    <property type="term" value="P:mRNA processing"/>
    <property type="evidence" value="ECO:0007669"/>
    <property type="project" value="UniProtKB-KW"/>
</dbReference>
<dbReference type="InterPro" id="IPR050785">
    <property type="entry name" value="PAN2-PAN3_catalytic_subunit"/>
</dbReference>
<evidence type="ECO:0000256" key="8">
    <source>
        <dbReference type="ARBA" id="ARBA00022801"/>
    </source>
</evidence>
<feature type="binding site" evidence="10">
    <location>
        <position position="1471"/>
    </location>
    <ligand>
        <name>a divalent metal cation</name>
        <dbReference type="ChEBI" id="CHEBI:60240"/>
        <note>catalytic</note>
    </ligand>
</feature>
<evidence type="ECO:0000256" key="7">
    <source>
        <dbReference type="ARBA" id="ARBA00022723"/>
    </source>
</evidence>
<dbReference type="SUPFAM" id="SSF140860">
    <property type="entry name" value="Pseudo ankyrin repeat-like"/>
    <property type="match status" value="1"/>
</dbReference>
<gene>
    <name evidence="13" type="primary">PAN2_2</name>
    <name evidence="10" type="synonym">PAN2</name>
    <name evidence="14" type="synonym">PAN2_1</name>
    <name evidence="13" type="ORF">LTR82_004923</name>
    <name evidence="14" type="ORF">LTR91_000353</name>
</gene>
<dbReference type="Pfam" id="PF02441">
    <property type="entry name" value="Flavoprotein"/>
    <property type="match status" value="1"/>
</dbReference>
<dbReference type="InterPro" id="IPR012337">
    <property type="entry name" value="RNaseH-like_sf"/>
</dbReference>
<dbReference type="InterPro" id="IPR030843">
    <property type="entry name" value="PAN2"/>
</dbReference>
<evidence type="ECO:0000256" key="3">
    <source>
        <dbReference type="ARBA" id="ARBA00022490"/>
    </source>
</evidence>
<feature type="binding site" evidence="10">
    <location>
        <position position="1469"/>
    </location>
    <ligand>
        <name>a divalent metal cation</name>
        <dbReference type="ChEBI" id="CHEBI:60240"/>
        <note>catalytic</note>
    </ligand>
</feature>
<evidence type="ECO:0000259" key="12">
    <source>
        <dbReference type="PROSITE" id="PS50235"/>
    </source>
</evidence>
<comment type="function">
    <text evidence="10">Catalytic subunit of the poly(A)-nuclease (PAN) deadenylation complex, one of two cytoplasmic mRNA deadenylases involved in mRNA turnover. PAN specifically shortens poly(A) tails of RNA and the activity is stimulated by poly(A)-binding protein PAB1. PAN deadenylation is followed by rapid degradation of the shortened mRNA tails by the CCR4-NOT complex. Deadenylated mRNAs are then degraded by two alternative mechanisms, namely exosome-mediated 3'-5' exonucleolytic degradation, or deadenlyation-dependent mRNA decaping and subsequent 5'-3' exonucleolytic degradation by XRN1. May also be involved in post-transcriptional maturation of mRNA poly(A) tails.</text>
</comment>
<dbReference type="HAMAP" id="MF_03182">
    <property type="entry name" value="PAN2"/>
    <property type="match status" value="1"/>
</dbReference>
<dbReference type="EMBL" id="JASUXU010000011">
    <property type="protein sequence ID" value="KAK0323803.1"/>
    <property type="molecule type" value="Genomic_DNA"/>
</dbReference>
<evidence type="ECO:0000256" key="2">
    <source>
        <dbReference type="ARBA" id="ARBA00004496"/>
    </source>
</evidence>
<comment type="domain">
    <text evidence="10">Contains a pseudo-UCH domain. This ubiquitin C-terminal hydrolase (UCH)-like or ubiquitin specific protease (USP)-like domain is predicted to be catalytically inactive because it lacks the active site catalytic triad characteristic of thiol proteases, with residues at the equivalent structural positions that are incompatible with catalysis, and it cannot bind ubiquitin. It functions as a structural scaffold for intra- and intermolecular interactions in the complex.</text>
</comment>
<protein>
    <recommendedName>
        <fullName evidence="10">PAN2-PAN3 deadenylation complex catalytic subunit PAN2</fullName>
        <ecNumber evidence="10">3.1.13.4</ecNumber>
    </recommendedName>
    <alternativeName>
        <fullName evidence="10">PAB1P-dependent poly(A)-specific ribonuclease</fullName>
    </alternativeName>
    <alternativeName>
        <fullName evidence="10">Poly(A)-nuclease deadenylation complex subunit 2</fullName>
        <shortName evidence="10">PAN deadenylation complex subunit 2</shortName>
    </alternativeName>
</protein>
<dbReference type="InterPro" id="IPR028881">
    <property type="entry name" value="PAN2_UCH_dom"/>
</dbReference>
<evidence type="ECO:0000256" key="6">
    <source>
        <dbReference type="ARBA" id="ARBA00022722"/>
    </source>
</evidence>
<dbReference type="InterPro" id="IPR036770">
    <property type="entry name" value="Ankyrin_rpt-contain_sf"/>
</dbReference>
<comment type="similarity">
    <text evidence="10">Belongs to the peptidase C19 family. PAN2 subfamily.</text>
</comment>
<dbReference type="EMBL" id="JAUJLE010000001">
    <property type="protein sequence ID" value="KAK1016333.1"/>
    <property type="molecule type" value="Genomic_DNA"/>
</dbReference>
<dbReference type="FunFam" id="3.30.420.10:FF:000028">
    <property type="entry name" value="PAN2-PAN3 deadenylation complex catalytic subunit PAN2"/>
    <property type="match status" value="1"/>
</dbReference>
<organism evidence="13 15">
    <name type="scientific">Friedmanniomyces endolithicus</name>
    <dbReference type="NCBI Taxonomy" id="329885"/>
    <lineage>
        <taxon>Eukaryota</taxon>
        <taxon>Fungi</taxon>
        <taxon>Dikarya</taxon>
        <taxon>Ascomycota</taxon>
        <taxon>Pezizomycotina</taxon>
        <taxon>Dothideomycetes</taxon>
        <taxon>Dothideomycetidae</taxon>
        <taxon>Mycosphaerellales</taxon>
        <taxon>Teratosphaeriaceae</taxon>
        <taxon>Friedmanniomyces</taxon>
    </lineage>
</organism>
<keyword evidence="4" id="KW-0853">WD repeat</keyword>
<dbReference type="GO" id="GO:0046872">
    <property type="term" value="F:metal ion binding"/>
    <property type="evidence" value="ECO:0007669"/>
    <property type="project" value="UniProtKB-KW"/>
</dbReference>
<comment type="activity regulation">
    <text evidence="10">Positively regulated by the regulatory subunit PAN3.</text>
</comment>
<dbReference type="GO" id="GO:0000932">
    <property type="term" value="C:P-body"/>
    <property type="evidence" value="ECO:0007669"/>
    <property type="project" value="TreeGrafter"/>
</dbReference>
<evidence type="ECO:0000313" key="15">
    <source>
        <dbReference type="Proteomes" id="UP001168146"/>
    </source>
</evidence>
<comment type="domain">
    <text evidence="10">The linker, or PAN3 interaction domain (PID), between the WD40 repeats and the pseudo-UCH domain mediates interaction with PAN3.</text>
</comment>
<evidence type="ECO:0000313" key="16">
    <source>
        <dbReference type="Proteomes" id="UP001175353"/>
    </source>
</evidence>
<dbReference type="Gene3D" id="2.130.10.10">
    <property type="entry name" value="YVTN repeat-like/Quinoprotein amine dehydrogenase"/>
    <property type="match status" value="1"/>
</dbReference>
<dbReference type="InterPro" id="IPR048841">
    <property type="entry name" value="PAN2_N"/>
</dbReference>
<dbReference type="SUPFAM" id="SSF53098">
    <property type="entry name" value="Ribonuclease H-like"/>
    <property type="match status" value="1"/>
</dbReference>
<dbReference type="Gene3D" id="1.25.40.20">
    <property type="entry name" value="Ankyrin repeat-containing domain"/>
    <property type="match status" value="1"/>
</dbReference>
<comment type="subcellular location">
    <subcellularLocation>
        <location evidence="2 10">Cytoplasm</location>
    </subcellularLocation>
</comment>
<dbReference type="SUPFAM" id="SSF50978">
    <property type="entry name" value="WD40 repeat-like"/>
    <property type="match status" value="1"/>
</dbReference>
<comment type="subunit">
    <text evidence="10">Forms a heterotrimer with an asymmetric homodimer of the regulatory subunit PAN3 to form the poly(A)-nuclease (PAN) deadenylation complex.</text>
</comment>
<dbReference type="Pfam" id="PF00929">
    <property type="entry name" value="RNase_T"/>
    <property type="match status" value="1"/>
</dbReference>
<dbReference type="InterPro" id="IPR036551">
    <property type="entry name" value="Flavin_trans-like"/>
</dbReference>
<sequence>MSSTTRERLSLRQAAKSRAVTCNTRCITVPDIDGANDRHDRELNVLFASTGCTNEGVVNDLLPRLADLPDVSLRALLDTSFRGQDLIRASSSCLTIPNTARASQVDVEDVEQEAVELCEWASLLVLAPMDSNTLAKMLHGHTDTLLLEILRSWNVSKKVLLVPGMSNLMWENPMTKKQLTKIRRKWNWIQVLPPILWSFPDGKKRLNTWDAPTEELVDAVRNQVDLKNIGQDVRVSPSSQKSTIAISRHGVADRPNCMLPAELWTMIFDFTEDWELAQTLHIYTNLSPPSEWAAHTTQQGPRNYMEALELTILRGNLSDVKHFIATHSVPRWLSKLCIKLIIRFAMTPLLAHLEANHKDLFWATFGHTFLPDKASSVFGRTEILEFWRTSPSFLTKEYNVEALNGASRAGFVHVLEWWQHSGLPLKFTEAALEQASSQGHVPVLEWWKSQSAAVDDTSASSSADSGKVRLKPGKSICYATQNGHTDVVRWWLQSGIPFPHEDTVAKLASTHGHVEILELWHELKGSKIIFDNQVLVGATKMGNVRVLEFWKQSGLKVEYKTCDVEEALEDGDEGEKGMEVRRWWARNGLNLETTRISLPSSPITTISFDTEQELLWVGNVQGRITSFYGSELQRYTSYRGHESTTTWGAPGNAHVKALLLCDKGVISLSNRSIHCASRRGLTQWHLALPDMQDLRCMAFTGRGSVGEEIVVAGCQQQMYRINLEKGTILETLSQSPVPYTIMRRSGQYICASAHDGSIHLLDPNSLAVVQTWQAYAGTVNDMDARGDHLLTCGWAQQQHGGLGLERLVRVYDLKHLKPAAPIAFQQGAAFVRMHPKLSSTCIVLSEYGAINSIDVQNQDVPAMRFAPMFDAQATGLEILPSGKGFAMSDSHGQVVLWGSQSKLRFTEYSKPTEFPEDQMPSKHLDWAADLPFNLIGMPYYREALLSGWPNSLAHEVGAPPPKLELAFLATLRKTEPGLVGSNPRKSRRNQAEDTRASRHIHEPLAGPRFLSEKPRGENGDHEPVRRLSEDIGKTLDALTVNGGSQTDMLAYYRPVEIKYSKFGVDDFDFNYYNKTKYSGLETHIVNSYANPLLQLFRFTIVARNLVLRHTAKDCRYESCLLCELGFLIDMLEKAQGQNCQATNFLRALSKQPGAAIWAILEDHTVNTPLTNMVQNLTRFLFTRMEDCFRRVAHSVGELQVAFATRGSAFSRCTHCSYDDAKEQAWYSHDLIYPLKPAKNSPRSTRHSFTRLLQDSVHRYDQQRGYCNRCQGYKPITSRRVVHTMPAALTINTAIHTPEARQLWATPGFLPQEIGIINANSQFYCYEGQDLQLHLQRRTHTIIVYQLVGFVADVAAGEAQKSHLVSIVDVSMSDPDPNKTADWHLVNDFLVRPIAQEEALLFDPRWKLPSVLTYQMKSRSHDIDDSWKAGIDASILYRSIAQPALTPSYKFRPLSASEPLPTKNTYCAIDAEFVRLLREEIDIGAGGSRTITRPARSGLARVSVLRGDGLEPELPFIDDYIATDVPIDDYLTQYSGLHAGDLTLGLSRFTLVSLKEVYKKLWVLLNLGCTFIGHGLSSDFRTINIHVPESQVVDTQDLFSLGHRSQRKLSLRFLAWLVLGEDIQQSVVAGHDSIEDARTAYKLWRKCLEYEDAGVLESVKDDILQKGRKMRWQTVAEEGQVPPSR</sequence>
<reference evidence="14" key="2">
    <citation type="submission" date="2023-06" db="EMBL/GenBank/DDBJ databases">
        <title>Black Yeasts Isolated from many extreme environments.</title>
        <authorList>
            <person name="Coleine C."/>
            <person name="Stajich J.E."/>
            <person name="Selbmann L."/>
        </authorList>
    </citation>
    <scope>NUCLEOTIDE SEQUENCE</scope>
    <source>
        <strain evidence="14">CCFEE 5200</strain>
    </source>
</reference>
<dbReference type="PANTHER" id="PTHR15728">
    <property type="entry name" value="DEADENYLATION COMPLEX CATALYTIC SUBUNIT PAN2"/>
    <property type="match status" value="1"/>
</dbReference>
<dbReference type="GO" id="GO:0031251">
    <property type="term" value="C:PAN complex"/>
    <property type="evidence" value="ECO:0007669"/>
    <property type="project" value="UniProtKB-UniRule"/>
</dbReference>
<name>A0AAN6FTX7_9PEZI</name>
<evidence type="ECO:0000256" key="9">
    <source>
        <dbReference type="ARBA" id="ARBA00022839"/>
    </source>
</evidence>
<dbReference type="InterPro" id="IPR028889">
    <property type="entry name" value="USP"/>
</dbReference>
<dbReference type="InterPro" id="IPR013520">
    <property type="entry name" value="Ribonucl_H"/>
</dbReference>
<dbReference type="SUPFAM" id="SSF54001">
    <property type="entry name" value="Cysteine proteinases"/>
    <property type="match status" value="1"/>
</dbReference>
<dbReference type="GO" id="GO:0003676">
    <property type="term" value="F:nucleic acid binding"/>
    <property type="evidence" value="ECO:0007669"/>
    <property type="project" value="InterPro"/>
</dbReference>